<dbReference type="InterPro" id="IPR000781">
    <property type="entry name" value="ERH"/>
</dbReference>
<dbReference type="PANTHER" id="PTHR12373">
    <property type="entry name" value="ENHANCER OF RUDIMENTARY ERH"/>
    <property type="match status" value="1"/>
</dbReference>
<name>A0A7S4B2M0_CHRCT</name>
<dbReference type="InterPro" id="IPR035912">
    <property type="entry name" value="EHR_sf"/>
</dbReference>
<proteinExistence type="inferred from homology"/>
<evidence type="ECO:0008006" key="3">
    <source>
        <dbReference type="Google" id="ProtNLM"/>
    </source>
</evidence>
<dbReference type="Pfam" id="PF01133">
    <property type="entry name" value="ER"/>
    <property type="match status" value="1"/>
</dbReference>
<sequence>MAGASERECSHTLLLVQRNTEMRSRTYYDFERIHFALDALCELYENEEREKKEGVLCLTYDIADLHNFIDDFNDLSLLVFNEKFNAYLPRGKAWAKQQLALYLRMKAAR</sequence>
<protein>
    <recommendedName>
        <fullName evidence="3">Enhancer of rudimentary homolog</fullName>
    </recommendedName>
</protein>
<evidence type="ECO:0000256" key="1">
    <source>
        <dbReference type="ARBA" id="ARBA00007491"/>
    </source>
</evidence>
<organism evidence="2">
    <name type="scientific">Chrysotila carterae</name>
    <name type="common">Marine alga</name>
    <name type="synonym">Syracosphaera carterae</name>
    <dbReference type="NCBI Taxonomy" id="13221"/>
    <lineage>
        <taxon>Eukaryota</taxon>
        <taxon>Haptista</taxon>
        <taxon>Haptophyta</taxon>
        <taxon>Prymnesiophyceae</taxon>
        <taxon>Isochrysidales</taxon>
        <taxon>Isochrysidaceae</taxon>
        <taxon>Chrysotila</taxon>
    </lineage>
</organism>
<gene>
    <name evidence="2" type="ORF">PCAR00345_LOCUS4297</name>
</gene>
<dbReference type="EMBL" id="HBIZ01007504">
    <property type="protein sequence ID" value="CAE0751712.1"/>
    <property type="molecule type" value="Transcribed_RNA"/>
</dbReference>
<comment type="similarity">
    <text evidence="1">Belongs to the E(R) family.</text>
</comment>
<dbReference type="AlphaFoldDB" id="A0A7S4B2M0"/>
<dbReference type="Gene3D" id="3.30.2260.10">
    <property type="entry name" value="Enhancer of rudimentary"/>
    <property type="match status" value="1"/>
</dbReference>
<dbReference type="SUPFAM" id="SSF143875">
    <property type="entry name" value="ERH-like"/>
    <property type="match status" value="1"/>
</dbReference>
<reference evidence="2" key="1">
    <citation type="submission" date="2021-01" db="EMBL/GenBank/DDBJ databases">
        <authorList>
            <person name="Corre E."/>
            <person name="Pelletier E."/>
            <person name="Niang G."/>
            <person name="Scheremetjew M."/>
            <person name="Finn R."/>
            <person name="Kale V."/>
            <person name="Holt S."/>
            <person name="Cochrane G."/>
            <person name="Meng A."/>
            <person name="Brown T."/>
            <person name="Cohen L."/>
        </authorList>
    </citation>
    <scope>NUCLEOTIDE SEQUENCE</scope>
    <source>
        <strain evidence="2">CCMP645</strain>
    </source>
</reference>
<evidence type="ECO:0000313" key="2">
    <source>
        <dbReference type="EMBL" id="CAE0751712.1"/>
    </source>
</evidence>
<dbReference type="PANTHER" id="PTHR12373:SF0">
    <property type="entry name" value="ENHANCER OF RUDIMENTARY HOMOLOG"/>
    <property type="match status" value="1"/>
</dbReference>
<accession>A0A7S4B2M0</accession>